<accession>A0A3Q0FZM3</accession>
<feature type="transmembrane region" description="Helical" evidence="2">
    <location>
        <begin position="136"/>
        <end position="154"/>
    </location>
</feature>
<keyword evidence="2" id="KW-0472">Membrane</keyword>
<dbReference type="AlphaFoldDB" id="A0A3Q0FZM3"/>
<keyword evidence="2" id="KW-0812">Transmembrane</keyword>
<proteinExistence type="predicted"/>
<keyword evidence="2" id="KW-1133">Transmembrane helix</keyword>
<evidence type="ECO:0000256" key="2">
    <source>
        <dbReference type="SAM" id="Phobius"/>
    </source>
</evidence>
<protein>
    <submittedName>
        <fullName evidence="4">Nutritionally-regulated adipose and cardiac enriched protein homolog</fullName>
    </submittedName>
</protein>
<dbReference type="CTD" id="110258342"/>
<evidence type="ECO:0000256" key="1">
    <source>
        <dbReference type="SAM" id="MobiDB-lite"/>
    </source>
</evidence>
<dbReference type="Proteomes" id="UP000189705">
    <property type="component" value="Unplaced"/>
</dbReference>
<feature type="compositionally biased region" description="Basic and acidic residues" evidence="1">
    <location>
        <begin position="44"/>
        <end position="62"/>
    </location>
</feature>
<feature type="region of interest" description="Disordered" evidence="1">
    <location>
        <begin position="20"/>
        <end position="72"/>
    </location>
</feature>
<dbReference type="InterPro" id="IPR028114">
    <property type="entry name" value="DUF4658"/>
</dbReference>
<dbReference type="KEGG" id="asn:102368339"/>
<sequence>MRFLNSEDLFMLECKYPDVLRPGKAGRPDTTSVKTLQEAAGSRSSDHFRSPEAADVLQHEEEPAGTPVHRREMTNCSNCPPSILRKRPPVNQAVGEKRKSERRVRFQEPEEIHEHGISCCEYMVAHDSSSTGLPTFLWLLLCITLVLAVSLYYSSVKQNFKVVEEFQSQLVIIFLQIRHVALKCWTWFMRQ</sequence>
<evidence type="ECO:0000313" key="3">
    <source>
        <dbReference type="Proteomes" id="UP000189705"/>
    </source>
</evidence>
<gene>
    <name evidence="4" type="primary">CUNH14orf180</name>
</gene>
<dbReference type="PANTHER" id="PTHR36868">
    <property type="entry name" value="NUTRITIONALLY-REGULATED ADIPOSE AND CARDIAC ENRICHED PROTEIN HOMOLOG"/>
    <property type="match status" value="1"/>
</dbReference>
<organism evidence="3 4">
    <name type="scientific">Alligator sinensis</name>
    <name type="common">Chinese alligator</name>
    <dbReference type="NCBI Taxonomy" id="38654"/>
    <lineage>
        <taxon>Eukaryota</taxon>
        <taxon>Metazoa</taxon>
        <taxon>Chordata</taxon>
        <taxon>Craniata</taxon>
        <taxon>Vertebrata</taxon>
        <taxon>Euteleostomi</taxon>
        <taxon>Archelosauria</taxon>
        <taxon>Archosauria</taxon>
        <taxon>Crocodylia</taxon>
        <taxon>Alligatoridae</taxon>
        <taxon>Alligatorinae</taxon>
        <taxon>Alligator</taxon>
    </lineage>
</organism>
<dbReference type="InParanoid" id="A0A3Q0FZM3"/>
<evidence type="ECO:0000313" key="4">
    <source>
        <dbReference type="RefSeq" id="XP_025052996.1"/>
    </source>
</evidence>
<reference evidence="4" key="1">
    <citation type="submission" date="2025-08" db="UniProtKB">
        <authorList>
            <consortium name="RefSeq"/>
        </authorList>
    </citation>
    <scope>IDENTIFICATION</scope>
</reference>
<dbReference type="GO" id="GO:0005886">
    <property type="term" value="C:plasma membrane"/>
    <property type="evidence" value="ECO:0007669"/>
    <property type="project" value="TreeGrafter"/>
</dbReference>
<dbReference type="GeneID" id="102368339"/>
<name>A0A3Q0FZM3_ALLSI</name>
<dbReference type="PANTHER" id="PTHR36868:SF1">
    <property type="entry name" value="NUTRITIONALLY-REGULATED ADIPOSE AND CARDIAC ENRICHED PROTEIN HOMOLOG"/>
    <property type="match status" value="1"/>
</dbReference>
<dbReference type="Pfam" id="PF15555">
    <property type="entry name" value="DUF4658"/>
    <property type="match status" value="1"/>
</dbReference>
<dbReference type="RefSeq" id="XP_025052996.1">
    <property type="nucleotide sequence ID" value="XM_025197211.1"/>
</dbReference>
<keyword evidence="3" id="KW-1185">Reference proteome</keyword>